<feature type="domain" description="GGDEF" evidence="1">
    <location>
        <begin position="1"/>
        <end position="57"/>
    </location>
</feature>
<dbReference type="PROSITE" id="PS50887">
    <property type="entry name" value="GGDEF"/>
    <property type="match status" value="1"/>
</dbReference>
<accession>A0A2A5WLQ0</accession>
<dbReference type="InterPro" id="IPR029787">
    <property type="entry name" value="Nucleotide_cyclase"/>
</dbReference>
<reference evidence="2 3" key="1">
    <citation type="submission" date="2017-08" db="EMBL/GenBank/DDBJ databases">
        <title>Fine stratification of microbial communities through a metagenomic profile of the photic zone.</title>
        <authorList>
            <person name="Haro-Moreno J.M."/>
            <person name="Lopez-Perez M."/>
            <person name="De La Torre J."/>
            <person name="Picazo A."/>
            <person name="Camacho A."/>
            <person name="Rodriguez-Valera F."/>
        </authorList>
    </citation>
    <scope>NUCLEOTIDE SEQUENCE [LARGE SCALE GENOMIC DNA]</scope>
    <source>
        <strain evidence="2">MED-G24</strain>
    </source>
</reference>
<dbReference type="EMBL" id="NTKD01000054">
    <property type="protein sequence ID" value="PDH37036.1"/>
    <property type="molecule type" value="Genomic_DNA"/>
</dbReference>
<sequence length="57" mass="6202">MLKELAALLYSQIGDNNITLSRLGGGEVGVLLENCNAESGQTVIKQFADAVKNYRFQ</sequence>
<organism evidence="2 3">
    <name type="scientific">OM182 bacterium MED-G24</name>
    <dbReference type="NCBI Taxonomy" id="1986255"/>
    <lineage>
        <taxon>Bacteria</taxon>
        <taxon>Pseudomonadati</taxon>
        <taxon>Pseudomonadota</taxon>
        <taxon>Gammaproteobacteria</taxon>
        <taxon>OMG group</taxon>
        <taxon>OM182 clade</taxon>
    </lineage>
</organism>
<evidence type="ECO:0000313" key="2">
    <source>
        <dbReference type="EMBL" id="PDH37036.1"/>
    </source>
</evidence>
<dbReference type="Gene3D" id="3.30.70.270">
    <property type="match status" value="1"/>
</dbReference>
<dbReference type="Proteomes" id="UP000219327">
    <property type="component" value="Unassembled WGS sequence"/>
</dbReference>
<proteinExistence type="predicted"/>
<dbReference type="InterPro" id="IPR000160">
    <property type="entry name" value="GGDEF_dom"/>
</dbReference>
<dbReference type="SUPFAM" id="SSF55073">
    <property type="entry name" value="Nucleotide cyclase"/>
    <property type="match status" value="1"/>
</dbReference>
<gene>
    <name evidence="2" type="ORF">CNE99_08655</name>
</gene>
<dbReference type="AlphaFoldDB" id="A0A2A5WLQ0"/>
<name>A0A2A5WLQ0_9GAMM</name>
<evidence type="ECO:0000313" key="3">
    <source>
        <dbReference type="Proteomes" id="UP000219327"/>
    </source>
</evidence>
<dbReference type="InterPro" id="IPR043128">
    <property type="entry name" value="Rev_trsase/Diguanyl_cyclase"/>
</dbReference>
<protein>
    <recommendedName>
        <fullName evidence="1">GGDEF domain-containing protein</fullName>
    </recommendedName>
</protein>
<evidence type="ECO:0000259" key="1">
    <source>
        <dbReference type="PROSITE" id="PS50887"/>
    </source>
</evidence>
<comment type="caution">
    <text evidence="2">The sequence shown here is derived from an EMBL/GenBank/DDBJ whole genome shotgun (WGS) entry which is preliminary data.</text>
</comment>